<feature type="transmembrane region" description="Helical" evidence="14">
    <location>
        <begin position="165"/>
        <end position="185"/>
    </location>
</feature>
<evidence type="ECO:0000256" key="4">
    <source>
        <dbReference type="ARBA" id="ARBA00022741"/>
    </source>
</evidence>
<evidence type="ECO:0000256" key="6">
    <source>
        <dbReference type="ARBA" id="ARBA00022989"/>
    </source>
</evidence>
<keyword evidence="7 14" id="KW-0472">Membrane</keyword>
<reference evidence="17 18" key="1">
    <citation type="submission" date="2022-05" db="EMBL/GenBank/DDBJ databases">
        <authorList>
            <consortium name="Genoscope - CEA"/>
            <person name="William W."/>
        </authorList>
    </citation>
    <scope>NUCLEOTIDE SEQUENCE [LARGE SCALE GENOMIC DNA]</scope>
</reference>
<evidence type="ECO:0000256" key="7">
    <source>
        <dbReference type="ARBA" id="ARBA00023136"/>
    </source>
</evidence>
<evidence type="ECO:0000256" key="10">
    <source>
        <dbReference type="ARBA" id="ARBA00023180"/>
    </source>
</evidence>
<evidence type="ECO:0000256" key="2">
    <source>
        <dbReference type="ARBA" id="ARBA00022692"/>
    </source>
</evidence>
<dbReference type="Gene3D" id="1.10.510.10">
    <property type="entry name" value="Transferase(Phosphotransferase) domain 1"/>
    <property type="match status" value="1"/>
</dbReference>
<evidence type="ECO:0000256" key="12">
    <source>
        <dbReference type="ARBA" id="ARBA00051243"/>
    </source>
</evidence>
<dbReference type="Pfam" id="PF07714">
    <property type="entry name" value="PK_Tyr_Ser-Thr"/>
    <property type="match status" value="1"/>
</dbReference>
<evidence type="ECO:0000256" key="9">
    <source>
        <dbReference type="ARBA" id="ARBA00023170"/>
    </source>
</evidence>
<comment type="catalytic activity">
    <reaction evidence="12">
        <text>L-tyrosyl-[protein] + ATP = O-phospho-L-tyrosyl-[protein] + ADP + H(+)</text>
        <dbReference type="Rhea" id="RHEA:10596"/>
        <dbReference type="Rhea" id="RHEA-COMP:10136"/>
        <dbReference type="Rhea" id="RHEA-COMP:20101"/>
        <dbReference type="ChEBI" id="CHEBI:15378"/>
        <dbReference type="ChEBI" id="CHEBI:30616"/>
        <dbReference type="ChEBI" id="CHEBI:46858"/>
        <dbReference type="ChEBI" id="CHEBI:61978"/>
        <dbReference type="ChEBI" id="CHEBI:456216"/>
        <dbReference type="EC" id="2.7.10.1"/>
    </reaction>
</comment>
<evidence type="ECO:0000256" key="8">
    <source>
        <dbReference type="ARBA" id="ARBA00023157"/>
    </source>
</evidence>
<keyword evidence="6 14" id="KW-1133">Transmembrane helix</keyword>
<dbReference type="InterPro" id="IPR001245">
    <property type="entry name" value="Ser-Thr/Tyr_kinase_cat_dom"/>
</dbReference>
<dbReference type="PROSITE" id="PS00109">
    <property type="entry name" value="PROTEIN_KINASE_TYR"/>
    <property type="match status" value="1"/>
</dbReference>
<evidence type="ECO:0008006" key="19">
    <source>
        <dbReference type="Google" id="ProtNLM"/>
    </source>
</evidence>
<dbReference type="InterPro" id="IPR013783">
    <property type="entry name" value="Ig-like_fold"/>
</dbReference>
<gene>
    <name evidence="17" type="ORF">PLOB_00011056</name>
</gene>
<dbReference type="SUPFAM" id="SSF56112">
    <property type="entry name" value="Protein kinase-like (PK-like)"/>
    <property type="match status" value="1"/>
</dbReference>
<keyword evidence="8" id="KW-1015">Disulfide bond</keyword>
<proteinExistence type="predicted"/>
<dbReference type="Pfam" id="PF07679">
    <property type="entry name" value="I-set"/>
    <property type="match status" value="1"/>
</dbReference>
<dbReference type="PROSITE" id="PS50011">
    <property type="entry name" value="PROTEIN_KINASE_DOM"/>
    <property type="match status" value="1"/>
</dbReference>
<keyword evidence="3" id="KW-0732">Signal</keyword>
<dbReference type="SMART" id="SM00409">
    <property type="entry name" value="IG"/>
    <property type="match status" value="1"/>
</dbReference>
<dbReference type="SUPFAM" id="SSF48726">
    <property type="entry name" value="Immunoglobulin"/>
    <property type="match status" value="1"/>
</dbReference>
<dbReference type="Proteomes" id="UP001159405">
    <property type="component" value="Unassembled WGS sequence"/>
</dbReference>
<comment type="subcellular location">
    <subcellularLocation>
        <location evidence="1">Membrane</location>
        <topology evidence="1">Single-pass membrane protein</topology>
    </subcellularLocation>
</comment>
<dbReference type="EMBL" id="CALNXK010000159">
    <property type="protein sequence ID" value="CAH3170904.1"/>
    <property type="molecule type" value="Genomic_DNA"/>
</dbReference>
<feature type="domain" description="Ig-like" evidence="16">
    <location>
        <begin position="50"/>
        <end position="140"/>
    </location>
</feature>
<evidence type="ECO:0000313" key="18">
    <source>
        <dbReference type="Proteomes" id="UP001159405"/>
    </source>
</evidence>
<name>A0ABN8QV40_9CNID</name>
<dbReference type="PIRSF" id="PIRSF000615">
    <property type="entry name" value="TyrPK_CSF1-R"/>
    <property type="match status" value="1"/>
</dbReference>
<dbReference type="InterPro" id="IPR011009">
    <property type="entry name" value="Kinase-like_dom_sf"/>
</dbReference>
<evidence type="ECO:0000259" key="16">
    <source>
        <dbReference type="PROSITE" id="PS50835"/>
    </source>
</evidence>
<dbReference type="InterPro" id="IPR008266">
    <property type="entry name" value="Tyr_kinase_AS"/>
</dbReference>
<evidence type="ECO:0000259" key="15">
    <source>
        <dbReference type="PROSITE" id="PS50011"/>
    </source>
</evidence>
<dbReference type="PRINTS" id="PR00109">
    <property type="entry name" value="TYRKINASE"/>
</dbReference>
<keyword evidence="4 13" id="KW-0547">Nucleotide-binding</keyword>
<protein>
    <recommendedName>
        <fullName evidence="19">Receptor protein-tyrosine kinase</fullName>
    </recommendedName>
</protein>
<sequence>MNDTGKYRCVASNSMGTEKSRAAALLVLERKNTDCIIKTYLCPFIDGRKPTIIKAPVNQSAHIGSNVTFNCTVSGDPAPAVNWTKDGNLLPFNQKVLTNLTTGKSQLVIRGVRMNDTGKYRCVASNSMGTEKSRAAALLAVDFLCYVFFFFAMTGNKVPSSSTSLIVGLCLGVLVLVTCVVIGLLRYRRSRRAKEINDLESSSLAMERLNEDSEISPDDTENISGITDAAQEEDRVQLLVGHVTEIASVSRQSDGEFSVDLPRSQLETPEPILTPGDVPPEGAPKPCRLMTQDSAYDSGGSQESVSLEHDNAFDRESVILKEHEQSWEIDMKRLEVSDFVLGEGEFGVVKRGTYRGLDGRTCNVAVKQLKDGTSITDKDDLLWEIQMLKQAGWHQNIVALIGACTQEEEILVVTELIPNGSLEKFLKSKRMVGVPGQASTYENVHFGLNDRELLVIAYQVALGMQHLEEKKCIHRDLSARNVFIGENLVAKVGDFGLARDISFNGIYTKKSSGRVPWRWMALESLKDHVYTSKSDVWSYGIVLWEIATYGEVPYPNIIMLADLISWLSMGNRMSRPEHSTDELYEMMRSCWLENPLMRPTFAEITKRFQYYLREYKRKYVNVTDDGSEKAQKSRYWMGFP</sequence>
<feature type="binding site" evidence="13">
    <location>
        <position position="367"/>
    </location>
    <ligand>
        <name>ATP</name>
        <dbReference type="ChEBI" id="CHEBI:30616"/>
    </ligand>
</feature>
<dbReference type="InterPro" id="IPR003598">
    <property type="entry name" value="Ig_sub2"/>
</dbReference>
<evidence type="ECO:0000256" key="14">
    <source>
        <dbReference type="SAM" id="Phobius"/>
    </source>
</evidence>
<evidence type="ECO:0000256" key="3">
    <source>
        <dbReference type="ARBA" id="ARBA00022729"/>
    </source>
</evidence>
<feature type="transmembrane region" description="Helical" evidence="14">
    <location>
        <begin position="135"/>
        <end position="153"/>
    </location>
</feature>
<dbReference type="PANTHER" id="PTHR24416:SF550">
    <property type="entry name" value="FIBROBLAST GROWTH FACTOR RECEPTOR HOMOLOG 1-RELATED"/>
    <property type="match status" value="1"/>
</dbReference>
<comment type="caution">
    <text evidence="17">The sequence shown here is derived from an EMBL/GenBank/DDBJ whole genome shotgun (WGS) entry which is preliminary data.</text>
</comment>
<evidence type="ECO:0000256" key="1">
    <source>
        <dbReference type="ARBA" id="ARBA00004167"/>
    </source>
</evidence>
<evidence type="ECO:0000256" key="13">
    <source>
        <dbReference type="PROSITE-ProRule" id="PRU10141"/>
    </source>
</evidence>
<dbReference type="Gene3D" id="2.60.40.10">
    <property type="entry name" value="Immunoglobulins"/>
    <property type="match status" value="1"/>
</dbReference>
<dbReference type="InterPro" id="IPR036179">
    <property type="entry name" value="Ig-like_dom_sf"/>
</dbReference>
<keyword evidence="5 13" id="KW-0067">ATP-binding</keyword>
<dbReference type="InterPro" id="IPR017441">
    <property type="entry name" value="Protein_kinase_ATP_BS"/>
</dbReference>
<keyword evidence="2 14" id="KW-0812">Transmembrane</keyword>
<feature type="domain" description="Protein kinase" evidence="15">
    <location>
        <begin position="335"/>
        <end position="612"/>
    </location>
</feature>
<dbReference type="InterPro" id="IPR013098">
    <property type="entry name" value="Ig_I-set"/>
</dbReference>
<accession>A0ABN8QV40</accession>
<keyword evidence="9" id="KW-0675">Receptor</keyword>
<keyword evidence="18" id="KW-1185">Reference proteome</keyword>
<dbReference type="Gene3D" id="3.30.200.20">
    <property type="entry name" value="Phosphorylase Kinase, domain 1"/>
    <property type="match status" value="1"/>
</dbReference>
<dbReference type="PROSITE" id="PS50835">
    <property type="entry name" value="IG_LIKE"/>
    <property type="match status" value="1"/>
</dbReference>
<dbReference type="InterPro" id="IPR007110">
    <property type="entry name" value="Ig-like_dom"/>
</dbReference>
<evidence type="ECO:0000256" key="11">
    <source>
        <dbReference type="ARBA" id="ARBA00023319"/>
    </source>
</evidence>
<dbReference type="InterPro" id="IPR003599">
    <property type="entry name" value="Ig_sub"/>
</dbReference>
<dbReference type="SMART" id="SM00408">
    <property type="entry name" value="IGc2"/>
    <property type="match status" value="1"/>
</dbReference>
<keyword evidence="11" id="KW-0393">Immunoglobulin domain</keyword>
<dbReference type="PROSITE" id="PS00107">
    <property type="entry name" value="PROTEIN_KINASE_ATP"/>
    <property type="match status" value="1"/>
</dbReference>
<keyword evidence="10" id="KW-0325">Glycoprotein</keyword>
<evidence type="ECO:0000256" key="5">
    <source>
        <dbReference type="ARBA" id="ARBA00022840"/>
    </source>
</evidence>
<dbReference type="InterPro" id="IPR050122">
    <property type="entry name" value="RTK"/>
</dbReference>
<evidence type="ECO:0000313" key="17">
    <source>
        <dbReference type="EMBL" id="CAH3170904.1"/>
    </source>
</evidence>
<dbReference type="CDD" id="cd00192">
    <property type="entry name" value="PTKc"/>
    <property type="match status" value="1"/>
</dbReference>
<dbReference type="PANTHER" id="PTHR24416">
    <property type="entry name" value="TYROSINE-PROTEIN KINASE RECEPTOR"/>
    <property type="match status" value="1"/>
</dbReference>
<organism evidence="17 18">
    <name type="scientific">Porites lobata</name>
    <dbReference type="NCBI Taxonomy" id="104759"/>
    <lineage>
        <taxon>Eukaryota</taxon>
        <taxon>Metazoa</taxon>
        <taxon>Cnidaria</taxon>
        <taxon>Anthozoa</taxon>
        <taxon>Hexacorallia</taxon>
        <taxon>Scleractinia</taxon>
        <taxon>Fungiina</taxon>
        <taxon>Poritidae</taxon>
        <taxon>Porites</taxon>
    </lineage>
</organism>
<dbReference type="InterPro" id="IPR000719">
    <property type="entry name" value="Prot_kinase_dom"/>
</dbReference>